<name>A0A670J674_PODMU</name>
<dbReference type="InterPro" id="IPR000337">
    <property type="entry name" value="GPCR_3"/>
</dbReference>
<keyword evidence="10" id="KW-0325">Glycoprotein</keyword>
<feature type="transmembrane region" description="Helical" evidence="12">
    <location>
        <begin position="751"/>
        <end position="772"/>
    </location>
</feature>
<feature type="transmembrane region" description="Helical" evidence="12">
    <location>
        <begin position="690"/>
        <end position="713"/>
    </location>
</feature>
<dbReference type="InterPro" id="IPR017978">
    <property type="entry name" value="GPCR_3_C"/>
</dbReference>
<dbReference type="InterPro" id="IPR001828">
    <property type="entry name" value="ANF_lig-bd_rcpt"/>
</dbReference>
<reference evidence="14" key="2">
    <citation type="submission" date="2025-08" db="UniProtKB">
        <authorList>
            <consortium name="Ensembl"/>
        </authorList>
    </citation>
    <scope>IDENTIFICATION</scope>
</reference>
<keyword evidence="9" id="KW-0675">Receptor</keyword>
<dbReference type="Pfam" id="PF01094">
    <property type="entry name" value="ANF_receptor"/>
    <property type="match status" value="1"/>
</dbReference>
<feature type="transmembrane region" description="Helical" evidence="12">
    <location>
        <begin position="531"/>
        <end position="554"/>
    </location>
</feature>
<evidence type="ECO:0000256" key="5">
    <source>
        <dbReference type="ARBA" id="ARBA00022729"/>
    </source>
</evidence>
<evidence type="ECO:0000256" key="4">
    <source>
        <dbReference type="ARBA" id="ARBA00022692"/>
    </source>
</evidence>
<dbReference type="InterPro" id="IPR000068">
    <property type="entry name" value="GPCR_3_Ca_sens_rcpt-rel"/>
</dbReference>
<proteinExistence type="inferred from homology"/>
<evidence type="ECO:0000256" key="7">
    <source>
        <dbReference type="ARBA" id="ARBA00023040"/>
    </source>
</evidence>
<evidence type="ECO:0000256" key="10">
    <source>
        <dbReference type="ARBA" id="ARBA00023180"/>
    </source>
</evidence>
<reference evidence="14 15" key="1">
    <citation type="journal article" date="2019" name="Proc. Natl. Acad. Sci. U.S.A.">
        <title>Regulatory changes in pterin and carotenoid genes underlie balanced color polymorphisms in the wall lizard.</title>
        <authorList>
            <person name="Andrade P."/>
            <person name="Pinho C."/>
            <person name="Perez I de Lanuza G."/>
            <person name="Afonso S."/>
            <person name="Brejcha J."/>
            <person name="Rubin C.J."/>
            <person name="Wallerman O."/>
            <person name="Pereira P."/>
            <person name="Sabatino S.J."/>
            <person name="Bellati A."/>
            <person name="Pellitteri-Rosa D."/>
            <person name="Bosakova Z."/>
            <person name="Bunikis I."/>
            <person name="Carretero M.A."/>
            <person name="Feiner N."/>
            <person name="Marsik P."/>
            <person name="Pauperio F."/>
            <person name="Salvi D."/>
            <person name="Soler L."/>
            <person name="While G.M."/>
            <person name="Uller T."/>
            <person name="Font E."/>
            <person name="Andersson L."/>
            <person name="Carneiro M."/>
        </authorList>
    </citation>
    <scope>NUCLEOTIDE SEQUENCE</scope>
</reference>
<evidence type="ECO:0000259" key="13">
    <source>
        <dbReference type="PROSITE" id="PS50259"/>
    </source>
</evidence>
<dbReference type="Gene3D" id="3.40.50.2300">
    <property type="match status" value="2"/>
</dbReference>
<keyword evidence="4 12" id="KW-0812">Transmembrane</keyword>
<dbReference type="PROSITE" id="PS00981">
    <property type="entry name" value="G_PROTEIN_RECEP_F3_3"/>
    <property type="match status" value="1"/>
</dbReference>
<evidence type="ECO:0000256" key="8">
    <source>
        <dbReference type="ARBA" id="ARBA00023136"/>
    </source>
</evidence>
<keyword evidence="6 12" id="KW-1133">Transmembrane helix</keyword>
<evidence type="ECO:0000256" key="9">
    <source>
        <dbReference type="ARBA" id="ARBA00023170"/>
    </source>
</evidence>
<dbReference type="GO" id="GO:0005886">
    <property type="term" value="C:plasma membrane"/>
    <property type="evidence" value="ECO:0007669"/>
    <property type="project" value="UniProtKB-SubCell"/>
</dbReference>
<keyword evidence="7" id="KW-0297">G-protein coupled receptor</keyword>
<evidence type="ECO:0000313" key="14">
    <source>
        <dbReference type="Ensembl" id="ENSPMRP00000019685.1"/>
    </source>
</evidence>
<dbReference type="Ensembl" id="ENSPMRT00000020914.1">
    <property type="protein sequence ID" value="ENSPMRP00000019685.1"/>
    <property type="gene ID" value="ENSPMRG00000012852.1"/>
</dbReference>
<feature type="transmembrane region" description="Helical" evidence="12">
    <location>
        <begin position="601"/>
        <end position="625"/>
    </location>
</feature>
<accession>A0A670J674</accession>
<feature type="transmembrane region" description="Helical" evidence="12">
    <location>
        <begin position="569"/>
        <end position="589"/>
    </location>
</feature>
<comment type="subcellular location">
    <subcellularLocation>
        <location evidence="1">Cell membrane</location>
        <topology evidence="1">Multi-pass membrane protein</topology>
    </subcellularLocation>
</comment>
<evidence type="ECO:0000256" key="3">
    <source>
        <dbReference type="ARBA" id="ARBA00022475"/>
    </source>
</evidence>
<dbReference type="PROSITE" id="PS00980">
    <property type="entry name" value="G_PROTEIN_RECEP_F3_2"/>
    <property type="match status" value="1"/>
</dbReference>
<dbReference type="PRINTS" id="PR01535">
    <property type="entry name" value="VOMERONASL2R"/>
</dbReference>
<evidence type="ECO:0000313" key="15">
    <source>
        <dbReference type="Proteomes" id="UP000472272"/>
    </source>
</evidence>
<dbReference type="CDD" id="cd15283">
    <property type="entry name" value="7tmC_V2R_pheromone"/>
    <property type="match status" value="1"/>
</dbReference>
<dbReference type="Gene3D" id="2.10.50.30">
    <property type="entry name" value="GPCR, family 3, nine cysteines domain"/>
    <property type="match status" value="1"/>
</dbReference>
<dbReference type="InterPro" id="IPR004073">
    <property type="entry name" value="GPCR_3_vmron_rcpt_2"/>
</dbReference>
<dbReference type="PANTHER" id="PTHR24061:SF599">
    <property type="entry name" value="G-PROTEIN COUPLED RECEPTORS FAMILY 3 PROFILE DOMAIN-CONTAINING PROTEIN"/>
    <property type="match status" value="1"/>
</dbReference>
<keyword evidence="8 12" id="KW-0472">Membrane</keyword>
<reference evidence="14" key="3">
    <citation type="submission" date="2025-09" db="UniProtKB">
        <authorList>
            <consortium name="Ensembl"/>
        </authorList>
    </citation>
    <scope>IDENTIFICATION</scope>
</reference>
<feature type="domain" description="G-protein coupled receptors family 3 profile" evidence="13">
    <location>
        <begin position="531"/>
        <end position="795"/>
    </location>
</feature>
<dbReference type="SUPFAM" id="SSF53822">
    <property type="entry name" value="Periplasmic binding protein-like I"/>
    <property type="match status" value="1"/>
</dbReference>
<dbReference type="Pfam" id="PF00003">
    <property type="entry name" value="7tm_3"/>
    <property type="match status" value="1"/>
</dbReference>
<dbReference type="GO" id="GO:0004930">
    <property type="term" value="F:G protein-coupled receptor activity"/>
    <property type="evidence" value="ECO:0007669"/>
    <property type="project" value="UniProtKB-KW"/>
</dbReference>
<dbReference type="OMA" id="DQGKCFM"/>
<keyword evidence="3" id="KW-1003">Cell membrane</keyword>
<sequence length="796" mass="90827">MTQIYQHSLALIFALKEINENPQILPNVTLGFHIYNSYFDTRWTYQASLELFSTLDRFTPNYKCDSQNNLGAVIGGPISEVCLYMADTLCIYKIPQIIYGSPVVIDKKTQAAFYLQTFPNLNLQYETILHILLYFKWTWIGVISRHDDNGERFEQNIIPMFAQKGICFDFIVRLLKVSFSSTINDMVGDVIEKTEIIMKSTVIALVIHGEIETMLILRIFSKASAYEHISTKRNGKVWIMTAEMEFTSIPLQRDWDIDFLHGAISFAVHSSEVLGFQKFLLMRNPTSEKEDGFIRVFWEQAFGCLFPRAMVDLQNEEICSGEEKLETLPASVFEMSMTGHSYSVYTAAFAIAHALQAMHSSRYKVIWLWMQWCLFLPRIVFNNTVGEKVSFNENGELEAGFDIINWITFPNHFNQVRSIHILYHIYYFQSYSQFSMLIYKLAKEKTFSSFIYGQVQPLSVCNDKCPLGYHKAKKEGEPFCCYDCILCPQGKFSNQMDMDECLQCPQDHYPNMERDSCMPKDIIFLSYGEPLGISLAVLALSLSFTTALVLWVFIKHRDTPIVRANNQNLTYTLLTSLFLAFLCALLFIGRPEKVTCLLRQTAVGIIFSVAVSCVLAKTIIVVLAFRVTKPGSRMRKWVGKQQATSIVLSCSLTQAALCCVWLATSSPFPDFDMHSVTKKIVLQCNEGSVTMFYCVLGFMGLLAIVSFTVAFLARKLPDSFNEAKFITFSMLVFCSVWLSFVPTYLSTRGKYMVAVEIFSILASSAGLLSCIFSPKCYIILVTPQLNSREQLRRRKD</sequence>
<dbReference type="PRINTS" id="PR00248">
    <property type="entry name" value="GPCRMGR"/>
</dbReference>
<keyword evidence="11" id="KW-0807">Transducer</keyword>
<feature type="transmembrane region" description="Helical" evidence="12">
    <location>
        <begin position="725"/>
        <end position="745"/>
    </location>
</feature>
<dbReference type="InterPro" id="IPR011500">
    <property type="entry name" value="GPCR_3_9-Cys_dom"/>
</dbReference>
<feature type="transmembrane region" description="Helical" evidence="12">
    <location>
        <begin position="646"/>
        <end position="664"/>
    </location>
</feature>
<dbReference type="FunFam" id="3.40.50.2300:FF:000024">
    <property type="entry name" value="Vomeronasal 2, receptor 73"/>
    <property type="match status" value="1"/>
</dbReference>
<dbReference type="Pfam" id="PF07562">
    <property type="entry name" value="NCD3G"/>
    <property type="match status" value="1"/>
</dbReference>
<dbReference type="Proteomes" id="UP000472272">
    <property type="component" value="Chromosome 13"/>
</dbReference>
<keyword evidence="15" id="KW-1185">Reference proteome</keyword>
<dbReference type="InterPro" id="IPR038550">
    <property type="entry name" value="GPCR_3_9-Cys_sf"/>
</dbReference>
<evidence type="ECO:0000256" key="11">
    <source>
        <dbReference type="ARBA" id="ARBA00023224"/>
    </source>
</evidence>
<dbReference type="PANTHER" id="PTHR24061">
    <property type="entry name" value="CALCIUM-SENSING RECEPTOR-RELATED"/>
    <property type="match status" value="1"/>
</dbReference>
<keyword evidence="5" id="KW-0732">Signal</keyword>
<protein>
    <recommendedName>
        <fullName evidence="13">G-protein coupled receptors family 3 profile domain-containing protein</fullName>
    </recommendedName>
</protein>
<dbReference type="InterPro" id="IPR028082">
    <property type="entry name" value="Peripla_BP_I"/>
</dbReference>
<evidence type="ECO:0000256" key="1">
    <source>
        <dbReference type="ARBA" id="ARBA00004651"/>
    </source>
</evidence>
<organism evidence="14 15">
    <name type="scientific">Podarcis muralis</name>
    <name type="common">Wall lizard</name>
    <name type="synonym">Lacerta muralis</name>
    <dbReference type="NCBI Taxonomy" id="64176"/>
    <lineage>
        <taxon>Eukaryota</taxon>
        <taxon>Metazoa</taxon>
        <taxon>Chordata</taxon>
        <taxon>Craniata</taxon>
        <taxon>Vertebrata</taxon>
        <taxon>Euteleostomi</taxon>
        <taxon>Lepidosauria</taxon>
        <taxon>Squamata</taxon>
        <taxon>Bifurcata</taxon>
        <taxon>Unidentata</taxon>
        <taxon>Episquamata</taxon>
        <taxon>Laterata</taxon>
        <taxon>Lacertibaenia</taxon>
        <taxon>Lacertidae</taxon>
        <taxon>Podarcis</taxon>
    </lineage>
</organism>
<dbReference type="PROSITE" id="PS50259">
    <property type="entry name" value="G_PROTEIN_RECEP_F3_4"/>
    <property type="match status" value="1"/>
</dbReference>
<evidence type="ECO:0000256" key="12">
    <source>
        <dbReference type="SAM" id="Phobius"/>
    </source>
</evidence>
<comment type="similarity">
    <text evidence="2">Belongs to the G-protein coupled receptor 3 family.</text>
</comment>
<dbReference type="FunFam" id="2.10.50.30:FF:000002">
    <property type="entry name" value="Vomeronasal 2 receptor, h1"/>
    <property type="match status" value="1"/>
</dbReference>
<dbReference type="AlphaFoldDB" id="A0A670J674"/>
<dbReference type="InterPro" id="IPR017979">
    <property type="entry name" value="GPCR_3_CS"/>
</dbReference>
<dbReference type="GeneTree" id="ENSGT00950000182788"/>
<evidence type="ECO:0000256" key="2">
    <source>
        <dbReference type="ARBA" id="ARBA00007242"/>
    </source>
</evidence>
<evidence type="ECO:0000256" key="6">
    <source>
        <dbReference type="ARBA" id="ARBA00022989"/>
    </source>
</evidence>